<dbReference type="GeneID" id="59258302"/>
<proteinExistence type="predicted"/>
<organism evidence="2 3">
    <name type="scientific">Botrytis fragariae</name>
    <dbReference type="NCBI Taxonomy" id="1964551"/>
    <lineage>
        <taxon>Eukaryota</taxon>
        <taxon>Fungi</taxon>
        <taxon>Dikarya</taxon>
        <taxon>Ascomycota</taxon>
        <taxon>Pezizomycotina</taxon>
        <taxon>Leotiomycetes</taxon>
        <taxon>Helotiales</taxon>
        <taxon>Sclerotiniaceae</taxon>
        <taxon>Botrytis</taxon>
    </lineage>
</organism>
<evidence type="ECO:0000313" key="2">
    <source>
        <dbReference type="EMBL" id="KAF5874198.1"/>
    </source>
</evidence>
<feature type="transmembrane region" description="Helical" evidence="1">
    <location>
        <begin position="52"/>
        <end position="73"/>
    </location>
</feature>
<keyword evidence="1" id="KW-0812">Transmembrane</keyword>
<dbReference type="AlphaFoldDB" id="A0A8H6AV77"/>
<sequence length="144" mass="16083">MFEARLERRERVKPQSLGITSDAKNEDMILDAAGLFPIKEPFFVTAKFWKRFSVYASVILSIASLVISSIASLKPRSAADLKGLSFLFLPSPFFLQKIQLTSSSPNSNQHNHQRTLGHSLRAYFSRLAKPGDDGPEIRADVESD</sequence>
<keyword evidence="1" id="KW-1133">Transmembrane helix</keyword>
<evidence type="ECO:0000313" key="3">
    <source>
        <dbReference type="Proteomes" id="UP000531561"/>
    </source>
</evidence>
<gene>
    <name evidence="2" type="ORF">Bfra_004204</name>
</gene>
<dbReference type="RefSeq" id="XP_037193144.1">
    <property type="nucleotide sequence ID" value="XM_037334610.1"/>
</dbReference>
<accession>A0A8H6AV77</accession>
<dbReference type="EMBL" id="JABFCT010000007">
    <property type="protein sequence ID" value="KAF5874198.1"/>
    <property type="molecule type" value="Genomic_DNA"/>
</dbReference>
<dbReference type="OrthoDB" id="3553538at2759"/>
<keyword evidence="1" id="KW-0472">Membrane</keyword>
<keyword evidence="3" id="KW-1185">Reference proteome</keyword>
<dbReference type="Proteomes" id="UP000531561">
    <property type="component" value="Unassembled WGS sequence"/>
</dbReference>
<reference evidence="2 3" key="1">
    <citation type="journal article" date="2020" name="Phytopathology">
        <title>A high-quality genome resource of Botrytis fragariae, a new and rapidly spreading fungal pathogen causing strawberry gray mold in the U.S.A.</title>
        <authorList>
            <person name="Wu Y."/>
            <person name="Saski C.A."/>
            <person name="Schnabel G."/>
            <person name="Xiao S."/>
            <person name="Hu M."/>
        </authorList>
    </citation>
    <scope>NUCLEOTIDE SEQUENCE [LARGE SCALE GENOMIC DNA]</scope>
    <source>
        <strain evidence="2 3">BVB16</strain>
    </source>
</reference>
<comment type="caution">
    <text evidence="2">The sequence shown here is derived from an EMBL/GenBank/DDBJ whole genome shotgun (WGS) entry which is preliminary data.</text>
</comment>
<evidence type="ECO:0000256" key="1">
    <source>
        <dbReference type="SAM" id="Phobius"/>
    </source>
</evidence>
<name>A0A8H6AV77_9HELO</name>
<protein>
    <submittedName>
        <fullName evidence="2">Uncharacterized protein</fullName>
    </submittedName>
</protein>